<dbReference type="GO" id="GO:0005886">
    <property type="term" value="C:plasma membrane"/>
    <property type="evidence" value="ECO:0007669"/>
    <property type="project" value="TreeGrafter"/>
</dbReference>
<keyword evidence="11 17" id="KW-0472">Membrane</keyword>
<evidence type="ECO:0000259" key="20">
    <source>
        <dbReference type="Pfam" id="PF16212"/>
    </source>
</evidence>
<dbReference type="GO" id="GO:0140326">
    <property type="term" value="F:ATPase-coupled intramembrane lipid transporter activity"/>
    <property type="evidence" value="ECO:0007669"/>
    <property type="project" value="UniProtKB-EC"/>
</dbReference>
<evidence type="ECO:0000313" key="21">
    <source>
        <dbReference type="EMBL" id="KAK0442697.1"/>
    </source>
</evidence>
<evidence type="ECO:0000259" key="19">
    <source>
        <dbReference type="Pfam" id="PF16209"/>
    </source>
</evidence>
<feature type="binding site" evidence="16">
    <location>
        <position position="507"/>
    </location>
    <ligand>
        <name>Mg(2+)</name>
        <dbReference type="ChEBI" id="CHEBI:18420"/>
    </ligand>
</feature>
<feature type="binding site" evidence="15">
    <location>
        <position position="961"/>
    </location>
    <ligand>
        <name>ATP</name>
        <dbReference type="ChEBI" id="CHEBI:30616"/>
    </ligand>
</feature>
<feature type="transmembrane region" description="Helical" evidence="17">
    <location>
        <begin position="1132"/>
        <end position="1155"/>
    </location>
</feature>
<evidence type="ECO:0000256" key="4">
    <source>
        <dbReference type="ARBA" id="ARBA00022692"/>
    </source>
</evidence>
<dbReference type="PANTHER" id="PTHR24092:SF153">
    <property type="entry name" value="PHOSPHOLIPID-TRANSPORTING ATPASE"/>
    <property type="match status" value="1"/>
</dbReference>
<dbReference type="SUPFAM" id="SSF81665">
    <property type="entry name" value="Calcium ATPase, transmembrane domain M"/>
    <property type="match status" value="1"/>
</dbReference>
<feature type="binding site" evidence="15">
    <location>
        <position position="702"/>
    </location>
    <ligand>
        <name>ATP</name>
        <dbReference type="ChEBI" id="CHEBI:30616"/>
    </ligand>
</feature>
<feature type="domain" description="P-type ATPase N-terminal" evidence="19">
    <location>
        <begin position="55"/>
        <end position="112"/>
    </location>
</feature>
<dbReference type="InterPro" id="IPR006539">
    <property type="entry name" value="P-type_ATPase_IV"/>
</dbReference>
<feature type="binding site" evidence="15">
    <location>
        <position position="817"/>
    </location>
    <ligand>
        <name>ATP</name>
        <dbReference type="ChEBI" id="CHEBI:30616"/>
    </ligand>
</feature>
<feature type="transmembrane region" description="Helical" evidence="17">
    <location>
        <begin position="439"/>
        <end position="461"/>
    </location>
</feature>
<feature type="binding site" evidence="16">
    <location>
        <position position="991"/>
    </location>
    <ligand>
        <name>Mg(2+)</name>
        <dbReference type="ChEBI" id="CHEBI:18420"/>
    </ligand>
</feature>
<dbReference type="InterPro" id="IPR018303">
    <property type="entry name" value="ATPase_P-typ_P_site"/>
</dbReference>
<dbReference type="InterPro" id="IPR023298">
    <property type="entry name" value="ATPase_P-typ_TM_dom_sf"/>
</dbReference>
<comment type="cofactor">
    <cofactor evidence="16">
        <name>Mg(2+)</name>
        <dbReference type="ChEBI" id="CHEBI:18420"/>
    </cofactor>
</comment>
<dbReference type="Proteomes" id="UP001175211">
    <property type="component" value="Unassembled WGS sequence"/>
</dbReference>
<dbReference type="FunFam" id="3.40.1110.10:FF:000087">
    <property type="entry name" value="Phospholipid-transporting ATPase"/>
    <property type="match status" value="1"/>
</dbReference>
<keyword evidence="4 17" id="KW-0812">Transmembrane</keyword>
<feature type="binding site" evidence="16">
    <location>
        <position position="509"/>
    </location>
    <ligand>
        <name>Mg(2+)</name>
        <dbReference type="ChEBI" id="CHEBI:18420"/>
    </ligand>
</feature>
<evidence type="ECO:0000256" key="18">
    <source>
        <dbReference type="SAM" id="MobiDB-lite"/>
    </source>
</evidence>
<feature type="transmembrane region" description="Helical" evidence="17">
    <location>
        <begin position="1193"/>
        <end position="1214"/>
    </location>
</feature>
<evidence type="ECO:0000256" key="9">
    <source>
        <dbReference type="ARBA" id="ARBA00022967"/>
    </source>
</evidence>
<keyword evidence="10 17" id="KW-1133">Transmembrane helix</keyword>
<name>A0AA39MQB0_ARMTA</name>
<dbReference type="InterPro" id="IPR032631">
    <property type="entry name" value="P-type_ATPase_N"/>
</dbReference>
<feature type="binding site" evidence="15">
    <location>
        <position position="819"/>
    </location>
    <ligand>
        <name>ATP</name>
        <dbReference type="ChEBI" id="CHEBI:30616"/>
    </ligand>
</feature>
<keyword evidence="6 15" id="KW-0547">Nucleotide-binding</keyword>
<evidence type="ECO:0000256" key="12">
    <source>
        <dbReference type="ARBA" id="ARBA00034036"/>
    </source>
</evidence>
<dbReference type="GO" id="GO:0005524">
    <property type="term" value="F:ATP binding"/>
    <property type="evidence" value="ECO:0007669"/>
    <property type="project" value="UniProtKB-UniRule"/>
</dbReference>
<feature type="binding site" evidence="15">
    <location>
        <position position="990"/>
    </location>
    <ligand>
        <name>ATP</name>
        <dbReference type="ChEBI" id="CHEBI:30616"/>
    </ligand>
</feature>
<feature type="region of interest" description="Disordered" evidence="18">
    <location>
        <begin position="539"/>
        <end position="562"/>
    </location>
</feature>
<evidence type="ECO:0000313" key="22">
    <source>
        <dbReference type="Proteomes" id="UP001175211"/>
    </source>
</evidence>
<evidence type="ECO:0000256" key="17">
    <source>
        <dbReference type="RuleBase" id="RU362033"/>
    </source>
</evidence>
<keyword evidence="9 17" id="KW-1278">Translocase</keyword>
<dbReference type="RefSeq" id="XP_060324384.1">
    <property type="nucleotide sequence ID" value="XM_060479846.1"/>
</dbReference>
<feature type="binding site" evidence="15">
    <location>
        <position position="630"/>
    </location>
    <ligand>
        <name>ATP</name>
        <dbReference type="ChEBI" id="CHEBI:30616"/>
    </ligand>
</feature>
<accession>A0AA39MQB0</accession>
<dbReference type="PANTHER" id="PTHR24092">
    <property type="entry name" value="PROBABLE PHOSPHOLIPID-TRANSPORTING ATPASE"/>
    <property type="match status" value="1"/>
</dbReference>
<feature type="compositionally biased region" description="Low complexity" evidence="18">
    <location>
        <begin position="550"/>
        <end position="562"/>
    </location>
</feature>
<keyword evidence="8 16" id="KW-0460">Magnesium</keyword>
<dbReference type="EC" id="7.6.2.1" evidence="17"/>
<dbReference type="SFLD" id="SFLDS00003">
    <property type="entry name" value="Haloacid_Dehalogenase"/>
    <property type="match status" value="1"/>
</dbReference>
<dbReference type="InterPro" id="IPR008250">
    <property type="entry name" value="ATPase_P-typ_transduc_dom_A_sf"/>
</dbReference>
<feature type="transmembrane region" description="Helical" evidence="17">
    <location>
        <begin position="1050"/>
        <end position="1069"/>
    </location>
</feature>
<comment type="subcellular location">
    <subcellularLocation>
        <location evidence="1 17">Membrane</location>
        <topology evidence="1 17">Multi-pass membrane protein</topology>
    </subcellularLocation>
</comment>
<dbReference type="PROSITE" id="PS00154">
    <property type="entry name" value="ATPASE_E1_E2"/>
    <property type="match status" value="1"/>
</dbReference>
<keyword evidence="7 15" id="KW-0067">ATP-binding</keyword>
<dbReference type="InterPro" id="IPR023299">
    <property type="entry name" value="ATPase_P-typ_cyto_dom_N"/>
</dbReference>
<dbReference type="FunFam" id="3.40.50.1000:FF:000001">
    <property type="entry name" value="Phospholipid-transporting ATPase IC"/>
    <property type="match status" value="1"/>
</dbReference>
<comment type="caution">
    <text evidence="21">The sequence shown here is derived from an EMBL/GenBank/DDBJ whole genome shotgun (WGS) entry which is preliminary data.</text>
</comment>
<feature type="transmembrane region" description="Helical" evidence="17">
    <location>
        <begin position="1167"/>
        <end position="1186"/>
    </location>
</feature>
<protein>
    <recommendedName>
        <fullName evidence="17">Phospholipid-transporting ATPase</fullName>
        <ecNumber evidence="17">7.6.2.1</ecNumber>
    </recommendedName>
</protein>
<evidence type="ECO:0000256" key="5">
    <source>
        <dbReference type="ARBA" id="ARBA00022723"/>
    </source>
</evidence>
<feature type="binding site" evidence="15">
    <location>
        <position position="737"/>
    </location>
    <ligand>
        <name>ATP</name>
        <dbReference type="ChEBI" id="CHEBI:30616"/>
    </ligand>
</feature>
<sequence>MSIRGRFSGLATWYDKIAAFSIETIFVKERSPGPRRTVFVNESLPEDYYDKKRRIKKEHVYTSNQVITSKYNVLTFLPRNLLEQFRRVANIFFLGIAVLQFLPQFSTVSSALAIFPLLIVLGITALKDASEDIKRHQSDSRVNFGTVCILAGGNWNNLNVTSDKSRDLTHYINRYLIPARFRKTKPPTLLAEKVEEGAGGMGLAPVLPPPDIEFDDGTDHPHHHHLFGHHSHTSPHWKKALWEDVRVGDFVKIFDNESLPADILICATSEDENFAFVETKNLDGETNLKSRKAVPTLAHLANAKACAKSKFTVDLDRPDNNMFRLNSTVKANGEQASADIQMMLLRGAVLRNTGWVIGLVLFTGEDTKIVQNSSGTPSKRSKVERQMNVQVFINLMILACMAIACAIAGSTLEYQQYPQGALWLYGDSQSVDNPSINGLITWASALITFQNIVPISLYIAIEFVRTWQAAFIYFDYEIWYPKTNQATLARSWNLSDDLGQIEYIFSDKTGTLTQNAMIFRQCSIGGKMYVGDVEEAPPAAMSADDHVEGPSATATEPTPAPTKAVETRFHCEPLEKDIAAALQSSSTTENAAHTQALNGFFSVLALCHTVLTSIDHDTGKIEYKAQSPDEAALVRAAAEVGYVFRGRDREVLTLQTPLSTGPDDVERYELLNILEFTSARKRMSVVLRKLDDADGRLFLLTKGADNVIFERLRKSGDEALRELTETHLSEFASGGLRTLILAYKDIDEDEYAAWSERYHEATMAIDNREARIETVSDELEHDLRLLGATAIEDSLQDGVPETIADLKRAGIKVWVATGDKMETAIAIGNSTNLIGRESNIIVIRGGNNRLRSVYQQMLHAVEEFFPECGILDEDERSVKEHKLESLSSRDDNALRRIETGLSSIVGPNNGDRPGGFVLVIDGAALDYASSDFLSICALGDEEHKSLFLKLTMFCEGVICCRVSPLQKALVVRLVKDGLGAMTLAIGDGANDVSMIQAADVGVGISGEEGLQAVNSSDYAIAQARSSSFRFLKRLLFVHGYWSYARNGNMILNFFYKNIVCVGVLWWFQIYCGWSSNYVFEYTYLLFWNSLWTQASVVAIGLFDRLIDADVLMAIPELYRDSREGKRFGLKWLTVYMFDGVYQSTVIFFLILYGFYSPTSRADGYGQYLREFSTTMVFSAVFVVNFFNGMNTNVWTGWVFFAVFIGIILVWLYTIVRSILSLEWFANNIFLFKSALFWLSLPITVCVSLAPRYIAKAWKFGFAPDDVDILRYIRKVHPDRDLRSTHHEEGIGLQAMKRPVYGDDALSRRTSRSSHASVIAGPSRHGSHSAVDVRSASRTDMSTGIRSVHRGFDFVTEEGGVAMSRIQSHLSVRRSSSRNLTEFPRTAGRHKSGKKSVDGKKSSDGPPHGFSIRKGLRKFRPTSGSENPS</sequence>
<comment type="catalytic activity">
    <reaction evidence="13">
        <text>a 1,2-diacyl-sn-glycero-3-phosphoethanolamine(out) + ATP + H2O = a 1,2-diacyl-sn-glycero-3-phosphoethanolamine(in) + ADP + phosphate + H(+)</text>
        <dbReference type="Rhea" id="RHEA:66132"/>
        <dbReference type="ChEBI" id="CHEBI:15377"/>
        <dbReference type="ChEBI" id="CHEBI:15378"/>
        <dbReference type="ChEBI" id="CHEBI:30616"/>
        <dbReference type="ChEBI" id="CHEBI:43474"/>
        <dbReference type="ChEBI" id="CHEBI:64612"/>
        <dbReference type="ChEBI" id="CHEBI:456216"/>
    </reaction>
    <physiologicalReaction direction="left-to-right" evidence="13">
        <dbReference type="Rhea" id="RHEA:66133"/>
    </physiologicalReaction>
</comment>
<feature type="binding site" evidence="15">
    <location>
        <position position="818"/>
    </location>
    <ligand>
        <name>ATP</name>
        <dbReference type="ChEBI" id="CHEBI:30616"/>
    </ligand>
</feature>
<gene>
    <name evidence="21" type="ORF">EV420DRAFT_1727053</name>
</gene>
<keyword evidence="22" id="KW-1185">Reference proteome</keyword>
<dbReference type="Gene3D" id="2.70.150.10">
    <property type="entry name" value="Calcium-transporting ATPase, cytoplasmic transduction domain A"/>
    <property type="match status" value="1"/>
</dbReference>
<comment type="catalytic activity">
    <reaction evidence="12 17">
        <text>ATP + H2O + phospholipidSide 1 = ADP + phosphate + phospholipidSide 2.</text>
        <dbReference type="EC" id="7.6.2.1"/>
    </reaction>
</comment>
<dbReference type="SFLD" id="SFLDF00027">
    <property type="entry name" value="p-type_atpase"/>
    <property type="match status" value="1"/>
</dbReference>
<evidence type="ECO:0000256" key="7">
    <source>
        <dbReference type="ARBA" id="ARBA00022840"/>
    </source>
</evidence>
<dbReference type="InterPro" id="IPR032630">
    <property type="entry name" value="P_typ_ATPase_c"/>
</dbReference>
<proteinExistence type="inferred from homology"/>
<dbReference type="SUPFAM" id="SSF81660">
    <property type="entry name" value="Metal cation-transporting ATPase, ATP-binding domain N"/>
    <property type="match status" value="1"/>
</dbReference>
<evidence type="ECO:0000256" key="14">
    <source>
        <dbReference type="PIRSR" id="PIRSR606539-1"/>
    </source>
</evidence>
<dbReference type="SUPFAM" id="SSF56784">
    <property type="entry name" value="HAD-like"/>
    <property type="match status" value="1"/>
</dbReference>
<evidence type="ECO:0000256" key="13">
    <source>
        <dbReference type="ARBA" id="ARBA00049128"/>
    </source>
</evidence>
<dbReference type="InterPro" id="IPR036412">
    <property type="entry name" value="HAD-like_sf"/>
</dbReference>
<dbReference type="InterPro" id="IPR023214">
    <property type="entry name" value="HAD_sf"/>
</dbReference>
<dbReference type="EMBL" id="JAUEPS010000063">
    <property type="protein sequence ID" value="KAK0442697.1"/>
    <property type="molecule type" value="Genomic_DNA"/>
</dbReference>
<dbReference type="GO" id="GO:0045332">
    <property type="term" value="P:phospholipid translocation"/>
    <property type="evidence" value="ECO:0007669"/>
    <property type="project" value="TreeGrafter"/>
</dbReference>
<dbReference type="InterPro" id="IPR044492">
    <property type="entry name" value="P_typ_ATPase_HD_dom"/>
</dbReference>
<feature type="domain" description="P-type ATPase C-terminal" evidence="20">
    <location>
        <begin position="1013"/>
        <end position="1263"/>
    </location>
</feature>
<evidence type="ECO:0000256" key="15">
    <source>
        <dbReference type="PIRSR" id="PIRSR606539-2"/>
    </source>
</evidence>
<feature type="binding site" evidence="15">
    <location>
        <position position="676"/>
    </location>
    <ligand>
        <name>ATP</name>
        <dbReference type="ChEBI" id="CHEBI:30616"/>
    </ligand>
</feature>
<feature type="transmembrane region" description="Helical" evidence="17">
    <location>
        <begin position="389"/>
        <end position="409"/>
    </location>
</feature>
<dbReference type="Pfam" id="PF13246">
    <property type="entry name" value="Cation_ATPase"/>
    <property type="match status" value="1"/>
</dbReference>
<evidence type="ECO:0000256" key="2">
    <source>
        <dbReference type="ARBA" id="ARBA00008109"/>
    </source>
</evidence>
<dbReference type="InterPro" id="IPR001757">
    <property type="entry name" value="P_typ_ATPase"/>
</dbReference>
<feature type="binding site" evidence="16">
    <location>
        <position position="987"/>
    </location>
    <ligand>
        <name>Mg(2+)</name>
        <dbReference type="ChEBI" id="CHEBI:18420"/>
    </ligand>
</feature>
<dbReference type="NCBIfam" id="TIGR01652">
    <property type="entry name" value="ATPase-Plipid"/>
    <property type="match status" value="1"/>
</dbReference>
<evidence type="ECO:0000256" key="6">
    <source>
        <dbReference type="ARBA" id="ARBA00022741"/>
    </source>
</evidence>
<dbReference type="Gene3D" id="3.40.50.1000">
    <property type="entry name" value="HAD superfamily/HAD-like"/>
    <property type="match status" value="1"/>
</dbReference>
<reference evidence="21" key="1">
    <citation type="submission" date="2023-06" db="EMBL/GenBank/DDBJ databases">
        <authorList>
            <consortium name="Lawrence Berkeley National Laboratory"/>
            <person name="Ahrendt S."/>
            <person name="Sahu N."/>
            <person name="Indic B."/>
            <person name="Wong-Bajracharya J."/>
            <person name="Merenyi Z."/>
            <person name="Ke H.-M."/>
            <person name="Monk M."/>
            <person name="Kocsube S."/>
            <person name="Drula E."/>
            <person name="Lipzen A."/>
            <person name="Balint B."/>
            <person name="Henrissat B."/>
            <person name="Andreopoulos B."/>
            <person name="Martin F.M."/>
            <person name="Harder C.B."/>
            <person name="Rigling D."/>
            <person name="Ford K.L."/>
            <person name="Foster G.D."/>
            <person name="Pangilinan J."/>
            <person name="Papanicolaou A."/>
            <person name="Barry K."/>
            <person name="LaButti K."/>
            <person name="Viragh M."/>
            <person name="Koriabine M."/>
            <person name="Yan M."/>
            <person name="Riley R."/>
            <person name="Champramary S."/>
            <person name="Plett K.L."/>
            <person name="Tsai I.J."/>
            <person name="Slot J."/>
            <person name="Sipos G."/>
            <person name="Plett J."/>
            <person name="Nagy L.G."/>
            <person name="Grigoriev I.V."/>
        </authorList>
    </citation>
    <scope>NUCLEOTIDE SEQUENCE</scope>
    <source>
        <strain evidence="21">CCBAS 213</strain>
    </source>
</reference>
<dbReference type="Gene3D" id="3.40.1110.10">
    <property type="entry name" value="Calcium-transporting ATPase, cytoplasmic domain N"/>
    <property type="match status" value="1"/>
</dbReference>
<dbReference type="NCBIfam" id="TIGR01494">
    <property type="entry name" value="ATPase_P-type"/>
    <property type="match status" value="1"/>
</dbReference>
<feature type="binding site" evidence="15">
    <location>
        <position position="967"/>
    </location>
    <ligand>
        <name>ATP</name>
        <dbReference type="ChEBI" id="CHEBI:30616"/>
    </ligand>
</feature>
<organism evidence="21 22">
    <name type="scientific">Armillaria tabescens</name>
    <name type="common">Ringless honey mushroom</name>
    <name type="synonym">Agaricus tabescens</name>
    <dbReference type="NCBI Taxonomy" id="1929756"/>
    <lineage>
        <taxon>Eukaryota</taxon>
        <taxon>Fungi</taxon>
        <taxon>Dikarya</taxon>
        <taxon>Basidiomycota</taxon>
        <taxon>Agaricomycotina</taxon>
        <taxon>Agaricomycetes</taxon>
        <taxon>Agaricomycetidae</taxon>
        <taxon>Agaricales</taxon>
        <taxon>Marasmiineae</taxon>
        <taxon>Physalacriaceae</taxon>
        <taxon>Desarmillaria</taxon>
    </lineage>
</organism>
<feature type="active site" description="4-aspartylphosphate intermediate" evidence="14">
    <location>
        <position position="507"/>
    </location>
</feature>
<evidence type="ECO:0000256" key="16">
    <source>
        <dbReference type="PIRSR" id="PIRSR606539-3"/>
    </source>
</evidence>
<keyword evidence="5 16" id="KW-0479">Metal-binding</keyword>
<keyword evidence="3" id="KW-0597">Phosphoprotein</keyword>
<evidence type="ECO:0000256" key="3">
    <source>
        <dbReference type="ARBA" id="ARBA00022553"/>
    </source>
</evidence>
<feature type="region of interest" description="Disordered" evidence="18">
    <location>
        <begin position="1367"/>
        <end position="1428"/>
    </location>
</feature>
<evidence type="ECO:0000256" key="1">
    <source>
        <dbReference type="ARBA" id="ARBA00004141"/>
    </source>
</evidence>
<feature type="binding site" evidence="15">
    <location>
        <position position="507"/>
    </location>
    <ligand>
        <name>ATP</name>
        <dbReference type="ChEBI" id="CHEBI:30616"/>
    </ligand>
</feature>
<evidence type="ECO:0000256" key="8">
    <source>
        <dbReference type="ARBA" id="ARBA00022842"/>
    </source>
</evidence>
<evidence type="ECO:0000256" key="10">
    <source>
        <dbReference type="ARBA" id="ARBA00022989"/>
    </source>
</evidence>
<feature type="binding site" evidence="15">
    <location>
        <position position="508"/>
    </location>
    <ligand>
        <name>ATP</name>
        <dbReference type="ChEBI" id="CHEBI:30616"/>
    </ligand>
</feature>
<dbReference type="SUPFAM" id="SSF81653">
    <property type="entry name" value="Calcium ATPase, transduction domain A"/>
    <property type="match status" value="1"/>
</dbReference>
<feature type="binding site" evidence="15">
    <location>
        <position position="991"/>
    </location>
    <ligand>
        <name>ATP</name>
        <dbReference type="ChEBI" id="CHEBI:30616"/>
    </ligand>
</feature>
<dbReference type="GO" id="GO:0000287">
    <property type="term" value="F:magnesium ion binding"/>
    <property type="evidence" value="ECO:0007669"/>
    <property type="project" value="UniProtKB-UniRule"/>
</dbReference>
<dbReference type="PRINTS" id="PR00119">
    <property type="entry name" value="CATATPASE"/>
</dbReference>
<comment type="similarity">
    <text evidence="2 17">Belongs to the cation transport ATPase (P-type) (TC 3.A.3) family. Type IV subfamily.</text>
</comment>
<evidence type="ECO:0000256" key="11">
    <source>
        <dbReference type="ARBA" id="ARBA00023136"/>
    </source>
</evidence>
<feature type="region of interest" description="Disordered" evidence="18">
    <location>
        <begin position="1311"/>
        <end position="1337"/>
    </location>
</feature>
<feature type="binding site" evidence="15">
    <location>
        <position position="509"/>
    </location>
    <ligand>
        <name>ATP</name>
        <dbReference type="ChEBI" id="CHEBI:30616"/>
    </ligand>
</feature>
<feature type="transmembrane region" description="Helical" evidence="17">
    <location>
        <begin position="108"/>
        <end position="126"/>
    </location>
</feature>
<dbReference type="Pfam" id="PF16209">
    <property type="entry name" value="PhoLip_ATPase_N"/>
    <property type="match status" value="1"/>
</dbReference>
<dbReference type="GeneID" id="85363394"/>
<dbReference type="SFLD" id="SFLDG00002">
    <property type="entry name" value="C1.7:_P-type_atpase_like"/>
    <property type="match status" value="1"/>
</dbReference>
<feature type="transmembrane region" description="Helical" evidence="17">
    <location>
        <begin position="1234"/>
        <end position="1253"/>
    </location>
</feature>
<dbReference type="GO" id="GO:0016887">
    <property type="term" value="F:ATP hydrolysis activity"/>
    <property type="evidence" value="ECO:0007669"/>
    <property type="project" value="InterPro"/>
</dbReference>
<dbReference type="Pfam" id="PF16212">
    <property type="entry name" value="PhoLip_ATPase_C"/>
    <property type="match status" value="1"/>
</dbReference>